<dbReference type="eggNOG" id="KOG0531">
    <property type="taxonomic scope" value="Eukaryota"/>
</dbReference>
<keyword evidence="6" id="KW-1185">Reference proteome</keyword>
<dbReference type="InterPro" id="IPR003591">
    <property type="entry name" value="Leu-rich_rpt_typical-subtyp"/>
</dbReference>
<evidence type="ECO:0000256" key="1">
    <source>
        <dbReference type="ARBA" id="ARBA00022614"/>
    </source>
</evidence>
<dbReference type="OMA" id="HTAGNVR"/>
<dbReference type="Pfam" id="PF14580">
    <property type="entry name" value="LRR_9"/>
    <property type="match status" value="2"/>
</dbReference>
<evidence type="ECO:0000256" key="3">
    <source>
        <dbReference type="SAM" id="MobiDB-lite"/>
    </source>
</evidence>
<dbReference type="Gene3D" id="3.80.10.10">
    <property type="entry name" value="Ribonuclease Inhibitor"/>
    <property type="match status" value="7"/>
</dbReference>
<organism evidence="5 6">
    <name type="scientific">Trichoplax adhaerens</name>
    <name type="common">Trichoplax reptans</name>
    <dbReference type="NCBI Taxonomy" id="10228"/>
    <lineage>
        <taxon>Eukaryota</taxon>
        <taxon>Metazoa</taxon>
        <taxon>Placozoa</taxon>
        <taxon>Uniplacotomia</taxon>
        <taxon>Trichoplacea</taxon>
        <taxon>Trichoplacidae</taxon>
        <taxon>Trichoplax</taxon>
    </lineage>
</organism>
<dbReference type="OrthoDB" id="1517790at2759"/>
<dbReference type="InterPro" id="IPR003603">
    <property type="entry name" value="U2A'_phosphoprotein32A_C"/>
</dbReference>
<dbReference type="InParanoid" id="B3S208"/>
<feature type="non-terminal residue" evidence="5">
    <location>
        <position position="1332"/>
    </location>
</feature>
<dbReference type="KEGG" id="tad:TRIADDRAFT_10167"/>
<feature type="domain" description="U2A'/phosphoprotein 32 family A C-terminal" evidence="4">
    <location>
        <begin position="786"/>
        <end position="804"/>
    </location>
</feature>
<dbReference type="RefSeq" id="XP_002114194.1">
    <property type="nucleotide sequence ID" value="XM_002114158.1"/>
</dbReference>
<dbReference type="PANTHER" id="PTHR46652">
    <property type="entry name" value="LEUCINE-RICH REPEAT AND IQ DOMAIN-CONTAINING PROTEIN 1-RELATED"/>
    <property type="match status" value="1"/>
</dbReference>
<evidence type="ECO:0000313" key="5">
    <source>
        <dbReference type="EMBL" id="EDV23284.1"/>
    </source>
</evidence>
<dbReference type="SUPFAM" id="SSF52075">
    <property type="entry name" value="Outer arm dynein light chain 1"/>
    <property type="match status" value="3"/>
</dbReference>
<evidence type="ECO:0000313" key="6">
    <source>
        <dbReference type="Proteomes" id="UP000009022"/>
    </source>
</evidence>
<dbReference type="EMBL" id="DS985247">
    <property type="protein sequence ID" value="EDV23284.1"/>
    <property type="molecule type" value="Genomic_DNA"/>
</dbReference>
<feature type="region of interest" description="Disordered" evidence="3">
    <location>
        <begin position="280"/>
        <end position="310"/>
    </location>
</feature>
<dbReference type="GeneID" id="6755407"/>
<evidence type="ECO:0000256" key="2">
    <source>
        <dbReference type="ARBA" id="ARBA00022737"/>
    </source>
</evidence>
<dbReference type="SMART" id="SM00364">
    <property type="entry name" value="LRR_BAC"/>
    <property type="match status" value="9"/>
</dbReference>
<dbReference type="FunCoup" id="B3S208">
    <property type="interactions" value="151"/>
</dbReference>
<feature type="domain" description="U2A'/phosphoprotein 32 family A C-terminal" evidence="4">
    <location>
        <begin position="195"/>
        <end position="213"/>
    </location>
</feature>
<dbReference type="HOGENOM" id="CLU_002627_0_0_1"/>
<dbReference type="InterPro" id="IPR050836">
    <property type="entry name" value="SDS22/Internalin_LRR"/>
</dbReference>
<dbReference type="Gene3D" id="3.90.228.10">
    <property type="match status" value="1"/>
</dbReference>
<accession>B3S208</accession>
<feature type="non-terminal residue" evidence="5">
    <location>
        <position position="1"/>
    </location>
</feature>
<dbReference type="Pfam" id="PF13855">
    <property type="entry name" value="LRR_8"/>
    <property type="match status" value="1"/>
</dbReference>
<evidence type="ECO:0000259" key="4">
    <source>
        <dbReference type="SMART" id="SM00446"/>
    </source>
</evidence>
<reference evidence="5 6" key="1">
    <citation type="journal article" date="2008" name="Nature">
        <title>The Trichoplax genome and the nature of placozoans.</title>
        <authorList>
            <person name="Srivastava M."/>
            <person name="Begovic E."/>
            <person name="Chapman J."/>
            <person name="Putnam N.H."/>
            <person name="Hellsten U."/>
            <person name="Kawashima T."/>
            <person name="Kuo A."/>
            <person name="Mitros T."/>
            <person name="Salamov A."/>
            <person name="Carpenter M.L."/>
            <person name="Signorovitch A.Y."/>
            <person name="Moreno M.A."/>
            <person name="Kamm K."/>
            <person name="Grimwood J."/>
            <person name="Schmutz J."/>
            <person name="Shapiro H."/>
            <person name="Grigoriev I.V."/>
            <person name="Buss L.W."/>
            <person name="Schierwater B."/>
            <person name="Dellaporta S.L."/>
            <person name="Rokhsar D.S."/>
        </authorList>
    </citation>
    <scope>NUCLEOTIDE SEQUENCE [LARGE SCALE GENOMIC DNA]</scope>
    <source>
        <strain evidence="5 6">Grell-BS-1999</strain>
    </source>
</reference>
<feature type="compositionally biased region" description="Basic and acidic residues" evidence="3">
    <location>
        <begin position="299"/>
        <end position="309"/>
    </location>
</feature>
<dbReference type="PhylomeDB" id="B3S208"/>
<dbReference type="SMART" id="SM00446">
    <property type="entry name" value="LRRcap"/>
    <property type="match status" value="3"/>
</dbReference>
<dbReference type="SMART" id="SM00365">
    <property type="entry name" value="LRR_SD22"/>
    <property type="match status" value="18"/>
</dbReference>
<dbReference type="InterPro" id="IPR032675">
    <property type="entry name" value="LRR_dom_sf"/>
</dbReference>
<protein>
    <recommendedName>
        <fullName evidence="4">U2A'/phosphoprotein 32 family A C-terminal domain-containing protein</fullName>
    </recommendedName>
</protein>
<proteinExistence type="predicted"/>
<dbReference type="SMART" id="SM00369">
    <property type="entry name" value="LRR_TYP"/>
    <property type="match status" value="14"/>
</dbReference>
<dbReference type="SUPFAM" id="SSF52058">
    <property type="entry name" value="L domain-like"/>
    <property type="match status" value="1"/>
</dbReference>
<dbReference type="Proteomes" id="UP000009022">
    <property type="component" value="Unassembled WGS sequence"/>
</dbReference>
<name>B3S208_TRIAD</name>
<dbReference type="CTD" id="6755407"/>
<gene>
    <name evidence="5" type="ORF">TRIADDRAFT_10167</name>
</gene>
<sequence length="1332" mass="152406">CICNGLSLKNVEQGDPTVKEVEMFFFGVPRLIPFSLHMPNLQTLCITGQLVEVIEGLQGLSNLKTLWICECNLKIINGLQDCVNLQKLYLHGNQIGKIENLNKLTRLEVLWLNENLITKIEGITALEHLKEFNVAQNRITEIGDTLASNTMIENLNLSGNLIRSLQDITNLSHLKKLRVLSLKDPQYAANPVCSLCNYSTHILYHLPQVKRLDLLDVSSKQLQEMVEAAVTKKKIYYNMCIKTIQRKSYTLLSLLKKEKEKLAIDLYQRIRTLIDGKKDIESRDSSNKGSASETEEDNESSKSERKEDSPSIELSWTQRLRHKRAKVTERIEWWDDKINQLEKYYNRVCQSIDHERDEKIKTQMIEFETGGNIRFEEGSPSDIWYSSCRDLLLSRFCASDYMRHGINGLIVHRVTRIHNRFLQSRFDQRLTKVSERGEIPEGSSYKQLLEFLFYIKHPTVAGNDIVSIAQQGFPDASMHKKQTKIEAVPFTNSLNLCDTPRIHYLQERSSKDYGCPFRTGQIVIAKVFLGKSAAVSDSKSICQSDWSKFDCVFRPRSHDRHLSSASSGDLINGSQTTNSCDCNARQCEWFFFDNEIIVPEYIVDFEYVTQIKDKSPFSCLNPGFLSSSSLAINSSEFSHDAECDNDILQSSPKIRKRPRIITMSEEGILQLTSASSLTAVQVLNLHGNGLARLKHLNSMPCLKELTVSFNELSRVDDIANMQFLEKLNLMFNKITSLEGLKSLPRLKQLNLSWNQLSNTRDNLAVLRKHTPGVNTLDISHNPWQKPVNLRLRVIGRLKSLRLLDGIPVSEEESANALRLVTSSRISQTMLLAHSRTDNVAPHTFKLASVAEALCSISRLCDDDSEWPLTITALNLDNQHLTKISNLAKLENLRWASFNSNYLTKIENLESCVKVEELSLENNSIYRLDGLSSMRNLRRLHLRDNFISSINSISYLTHLEFLSLENNNITSLLGLQDLKSLSELYISHNALKNIREIFLLKTLSQLIILDLSGNSLEESDNYRTFVIYHLRNLKALDGKNIDVSEQTAAKEIFGGRLTKDFIVERVGHSNFHELRELDYQKCSIRHVDFGDGVEFLNLRSVNLEHNNLTSFSGLVRLINLKVLCLNHNRIESIIPRMKTSAANAKGKNPSQNYSYEDYSPILDKLEVLHLGYNGIANMAALQLFRLKSLKALFLQGNEIAKIEGLEGLSELRELVLDRNKIKTISENSFVNQWRLMELHLEENRIRDLSNFHGLDSLQRLYLSSNKIQELSELENLSYLKNLVELSLIGNQVTRRMMHRPLLIFQYQNLISLDGIPVLPEERTKAELYFYEQQ</sequence>
<dbReference type="STRING" id="10228.B3S208"/>
<keyword evidence="1" id="KW-0433">Leucine-rich repeat</keyword>
<dbReference type="PANTHER" id="PTHR46652:SF3">
    <property type="entry name" value="LEUCINE-RICH REPEAT-CONTAINING PROTEIN 9"/>
    <property type="match status" value="1"/>
</dbReference>
<dbReference type="PROSITE" id="PS51450">
    <property type="entry name" value="LRR"/>
    <property type="match status" value="13"/>
</dbReference>
<feature type="domain" description="U2A'/phosphoprotein 32 family A C-terminal" evidence="4">
    <location>
        <begin position="1018"/>
        <end position="1036"/>
    </location>
</feature>
<keyword evidence="2" id="KW-0677">Repeat</keyword>
<dbReference type="InterPro" id="IPR001611">
    <property type="entry name" value="Leu-rich_rpt"/>
</dbReference>